<dbReference type="PANTHER" id="PTHR43877:SF2">
    <property type="entry name" value="AMINOALKYLPHOSPHONATE N-ACETYLTRANSFERASE-RELATED"/>
    <property type="match status" value="1"/>
</dbReference>
<dbReference type="EMBL" id="FOLL01000008">
    <property type="protein sequence ID" value="SFC30637.1"/>
    <property type="molecule type" value="Genomic_DNA"/>
</dbReference>
<name>A0A1I1I2U8_9SPHI</name>
<evidence type="ECO:0000256" key="1">
    <source>
        <dbReference type="ARBA" id="ARBA00022679"/>
    </source>
</evidence>
<dbReference type="RefSeq" id="WP_211657572.1">
    <property type="nucleotide sequence ID" value="NZ_FOLL01000008.1"/>
</dbReference>
<dbReference type="CDD" id="cd04301">
    <property type="entry name" value="NAT_SF"/>
    <property type="match status" value="1"/>
</dbReference>
<dbReference type="InterPro" id="IPR000182">
    <property type="entry name" value="GNAT_dom"/>
</dbReference>
<keyword evidence="1" id="KW-0808">Transferase</keyword>
<evidence type="ECO:0000313" key="5">
    <source>
        <dbReference type="Proteomes" id="UP000199577"/>
    </source>
</evidence>
<protein>
    <submittedName>
        <fullName evidence="4">Ribosomal protein S18 acetylase RimI</fullName>
    </submittedName>
</protein>
<evidence type="ECO:0000259" key="3">
    <source>
        <dbReference type="PROSITE" id="PS51186"/>
    </source>
</evidence>
<dbReference type="GO" id="GO:0005840">
    <property type="term" value="C:ribosome"/>
    <property type="evidence" value="ECO:0007669"/>
    <property type="project" value="UniProtKB-KW"/>
</dbReference>
<dbReference type="STRING" id="623281.SAMN05421747_10829"/>
<dbReference type="SUPFAM" id="SSF55729">
    <property type="entry name" value="Acyl-CoA N-acyltransferases (Nat)"/>
    <property type="match status" value="1"/>
</dbReference>
<dbReference type="InterPro" id="IPR016181">
    <property type="entry name" value="Acyl_CoA_acyltransferase"/>
</dbReference>
<evidence type="ECO:0000256" key="2">
    <source>
        <dbReference type="ARBA" id="ARBA00023315"/>
    </source>
</evidence>
<gene>
    <name evidence="4" type="ORF">SAMN05421747_10829</name>
</gene>
<dbReference type="Proteomes" id="UP000199577">
    <property type="component" value="Unassembled WGS sequence"/>
</dbReference>
<proteinExistence type="predicted"/>
<dbReference type="PROSITE" id="PS51186">
    <property type="entry name" value="GNAT"/>
    <property type="match status" value="1"/>
</dbReference>
<dbReference type="InterPro" id="IPR050832">
    <property type="entry name" value="Bact_Acetyltransf"/>
</dbReference>
<dbReference type="PANTHER" id="PTHR43877">
    <property type="entry name" value="AMINOALKYLPHOSPHONATE N-ACETYLTRANSFERASE-RELATED-RELATED"/>
    <property type="match status" value="1"/>
</dbReference>
<dbReference type="GO" id="GO:0016747">
    <property type="term" value="F:acyltransferase activity, transferring groups other than amino-acyl groups"/>
    <property type="evidence" value="ECO:0007669"/>
    <property type="project" value="InterPro"/>
</dbReference>
<keyword evidence="4" id="KW-0689">Ribosomal protein</keyword>
<feature type="domain" description="N-acetyltransferase" evidence="3">
    <location>
        <begin position="24"/>
        <end position="168"/>
    </location>
</feature>
<dbReference type="AlphaFoldDB" id="A0A1I1I2U8"/>
<sequence length="170" mass="19178">MGRLKHFFIALAILQWDYPEIYNMQIKKVTSTLPGLWEAMVRFLRQLTGRECVFTELDLEVLIASENSHLFVAVAHDGGFAGMITVCIYQAPTGRKAWIEDVVVDKAYRGQGLGKRLAEHAIAFARTQRVDLLSLTSNPTRIEANKLYPKTGFLRKETNVYVMSLNGTQG</sequence>
<keyword evidence="4" id="KW-0687">Ribonucleoprotein</keyword>
<accession>A0A1I1I2U8</accession>
<organism evidence="4 5">
    <name type="scientific">Parapedobacter composti</name>
    <dbReference type="NCBI Taxonomy" id="623281"/>
    <lineage>
        <taxon>Bacteria</taxon>
        <taxon>Pseudomonadati</taxon>
        <taxon>Bacteroidota</taxon>
        <taxon>Sphingobacteriia</taxon>
        <taxon>Sphingobacteriales</taxon>
        <taxon>Sphingobacteriaceae</taxon>
        <taxon>Parapedobacter</taxon>
    </lineage>
</organism>
<keyword evidence="2" id="KW-0012">Acyltransferase</keyword>
<reference evidence="4 5" key="1">
    <citation type="submission" date="2016-10" db="EMBL/GenBank/DDBJ databases">
        <authorList>
            <person name="de Groot N.N."/>
        </authorList>
    </citation>
    <scope>NUCLEOTIDE SEQUENCE [LARGE SCALE GENOMIC DNA]</scope>
    <source>
        <strain evidence="4 5">DSM 22900</strain>
    </source>
</reference>
<keyword evidence="5" id="KW-1185">Reference proteome</keyword>
<evidence type="ECO:0000313" key="4">
    <source>
        <dbReference type="EMBL" id="SFC30637.1"/>
    </source>
</evidence>
<dbReference type="Pfam" id="PF00583">
    <property type="entry name" value="Acetyltransf_1"/>
    <property type="match status" value="1"/>
</dbReference>
<dbReference type="Gene3D" id="3.40.630.30">
    <property type="match status" value="1"/>
</dbReference>